<feature type="compositionally biased region" description="Pro residues" evidence="11">
    <location>
        <begin position="56"/>
        <end position="71"/>
    </location>
</feature>
<dbReference type="Proteomes" id="UP000292085">
    <property type="component" value="Unassembled WGS sequence"/>
</dbReference>
<dbReference type="GO" id="GO:0030288">
    <property type="term" value="C:outer membrane-bounded periplasmic space"/>
    <property type="evidence" value="ECO:0007669"/>
    <property type="project" value="InterPro"/>
</dbReference>
<evidence type="ECO:0000256" key="10">
    <source>
        <dbReference type="RuleBase" id="RU362123"/>
    </source>
</evidence>
<evidence type="ECO:0000256" key="2">
    <source>
        <dbReference type="ARBA" id="ARBA00006555"/>
    </source>
</evidence>
<organism evidence="13 14">
    <name type="scientific">Sphingomonas populi</name>
    <dbReference type="NCBI Taxonomy" id="2484750"/>
    <lineage>
        <taxon>Bacteria</taxon>
        <taxon>Pseudomonadati</taxon>
        <taxon>Pseudomonadota</taxon>
        <taxon>Alphaproteobacteria</taxon>
        <taxon>Sphingomonadales</taxon>
        <taxon>Sphingomonadaceae</taxon>
        <taxon>Sphingomonas</taxon>
    </lineage>
</organism>
<evidence type="ECO:0000256" key="5">
    <source>
        <dbReference type="ARBA" id="ARBA00022519"/>
    </source>
</evidence>
<dbReference type="EMBL" id="SGIS01000024">
    <property type="protein sequence ID" value="RZF63558.1"/>
    <property type="molecule type" value="Genomic_DNA"/>
</dbReference>
<proteinExistence type="inferred from homology"/>
<keyword evidence="8 10" id="KW-1133">Transmembrane helix</keyword>
<sequence>MYADRYERRRQVNPGSAALALAINGAILGGLVLFANPTFKTTVEHVLTITAIPIYPVKPPPPPPPPQPQPKPKTIEHASPQPLDTSTPVTVSKIIDPAPLPQPFTPVLDGGGTFGAGTVETVKPAPPTIVDPMIDQRYANLFQPVFPPDEQRAGRGGRVVVRVLVGVDGRVKDIEQVSATSDSFFAVTRKRALEKWRFKPGTRDGIPVEAWRTIAVSFVLNEAE</sequence>
<comment type="caution">
    <text evidence="13">The sequence shown here is derived from an EMBL/GenBank/DDBJ whole genome shotgun (WGS) entry which is preliminary data.</text>
</comment>
<comment type="subcellular location">
    <subcellularLocation>
        <location evidence="1 10">Cell inner membrane</location>
        <topology evidence="1 10">Single-pass membrane protein</topology>
        <orientation evidence="1 10">Periplasmic side</orientation>
    </subcellularLocation>
</comment>
<dbReference type="GO" id="GO:0015031">
    <property type="term" value="P:protein transport"/>
    <property type="evidence" value="ECO:0007669"/>
    <property type="project" value="UniProtKB-UniRule"/>
</dbReference>
<dbReference type="InterPro" id="IPR003538">
    <property type="entry name" value="TonB"/>
</dbReference>
<keyword evidence="3 10" id="KW-0813">Transport</keyword>
<dbReference type="GO" id="GO:0055085">
    <property type="term" value="P:transmembrane transport"/>
    <property type="evidence" value="ECO:0007669"/>
    <property type="project" value="InterPro"/>
</dbReference>
<evidence type="ECO:0000313" key="14">
    <source>
        <dbReference type="Proteomes" id="UP000292085"/>
    </source>
</evidence>
<evidence type="ECO:0000256" key="8">
    <source>
        <dbReference type="ARBA" id="ARBA00022989"/>
    </source>
</evidence>
<comment type="similarity">
    <text evidence="2 10">Belongs to the TonB family.</text>
</comment>
<keyword evidence="4 10" id="KW-1003">Cell membrane</keyword>
<reference evidence="13 14" key="1">
    <citation type="submission" date="2019-02" db="EMBL/GenBank/DDBJ databases">
        <authorList>
            <person name="Li Y."/>
        </authorList>
    </citation>
    <scope>NUCLEOTIDE SEQUENCE [LARGE SCALE GENOMIC DNA]</scope>
    <source>
        <strain evidence="13 14">3-7</strain>
    </source>
</reference>
<accession>A0A4V2DD30</accession>
<dbReference type="GO" id="GO:0031992">
    <property type="term" value="F:energy transducer activity"/>
    <property type="evidence" value="ECO:0007669"/>
    <property type="project" value="InterPro"/>
</dbReference>
<keyword evidence="14" id="KW-1185">Reference proteome</keyword>
<evidence type="ECO:0000256" key="6">
    <source>
        <dbReference type="ARBA" id="ARBA00022692"/>
    </source>
</evidence>
<comment type="function">
    <text evidence="10">Interacts with outer membrane receptor proteins that carry out high-affinity binding and energy dependent uptake into the periplasmic space of specific substrates. It could act to transduce energy from the cytoplasmic membrane to specific energy-requiring processes in the outer membrane, resulting in the release into the periplasm of ligands bound by these outer membrane proteins.</text>
</comment>
<keyword evidence="7 10" id="KW-0653">Protein transport</keyword>
<dbReference type="GO" id="GO:0005886">
    <property type="term" value="C:plasma membrane"/>
    <property type="evidence" value="ECO:0007669"/>
    <property type="project" value="UniProtKB-SubCell"/>
</dbReference>
<keyword evidence="10" id="KW-0735">Signal-anchor</keyword>
<dbReference type="PROSITE" id="PS52015">
    <property type="entry name" value="TONB_CTD"/>
    <property type="match status" value="1"/>
</dbReference>
<name>A0A4V2DD30_9SPHN</name>
<evidence type="ECO:0000256" key="4">
    <source>
        <dbReference type="ARBA" id="ARBA00022475"/>
    </source>
</evidence>
<dbReference type="NCBIfam" id="TIGR01352">
    <property type="entry name" value="tonB_Cterm"/>
    <property type="match status" value="1"/>
</dbReference>
<dbReference type="PANTHER" id="PTHR33446">
    <property type="entry name" value="PROTEIN TONB-RELATED"/>
    <property type="match status" value="1"/>
</dbReference>
<keyword evidence="6 10" id="KW-0812">Transmembrane</keyword>
<dbReference type="Pfam" id="PF03544">
    <property type="entry name" value="TonB_C"/>
    <property type="match status" value="1"/>
</dbReference>
<dbReference type="GO" id="GO:0015891">
    <property type="term" value="P:siderophore transport"/>
    <property type="evidence" value="ECO:0007669"/>
    <property type="project" value="InterPro"/>
</dbReference>
<dbReference type="SUPFAM" id="SSF74653">
    <property type="entry name" value="TolA/TonB C-terminal domain"/>
    <property type="match status" value="1"/>
</dbReference>
<keyword evidence="5 10" id="KW-0997">Cell inner membrane</keyword>
<dbReference type="OrthoDB" id="1685233at2"/>
<evidence type="ECO:0000256" key="9">
    <source>
        <dbReference type="ARBA" id="ARBA00023136"/>
    </source>
</evidence>
<feature type="transmembrane region" description="Helical" evidence="10">
    <location>
        <begin position="12"/>
        <end position="35"/>
    </location>
</feature>
<dbReference type="PRINTS" id="PR01374">
    <property type="entry name" value="TONBPROTEIN"/>
</dbReference>
<gene>
    <name evidence="13" type="ORF">EWE75_15345</name>
</gene>
<evidence type="ECO:0000256" key="11">
    <source>
        <dbReference type="SAM" id="MobiDB-lite"/>
    </source>
</evidence>
<evidence type="ECO:0000256" key="7">
    <source>
        <dbReference type="ARBA" id="ARBA00022927"/>
    </source>
</evidence>
<feature type="region of interest" description="Disordered" evidence="11">
    <location>
        <begin position="56"/>
        <end position="89"/>
    </location>
</feature>
<evidence type="ECO:0000313" key="13">
    <source>
        <dbReference type="EMBL" id="RZF63558.1"/>
    </source>
</evidence>
<dbReference type="InterPro" id="IPR006260">
    <property type="entry name" value="TonB/TolA_C"/>
</dbReference>
<evidence type="ECO:0000259" key="12">
    <source>
        <dbReference type="PROSITE" id="PS52015"/>
    </source>
</evidence>
<feature type="domain" description="TonB C-terminal" evidence="12">
    <location>
        <begin position="131"/>
        <end position="224"/>
    </location>
</feature>
<keyword evidence="9 10" id="KW-0472">Membrane</keyword>
<protein>
    <recommendedName>
        <fullName evidence="10">Protein TonB</fullName>
    </recommendedName>
</protein>
<dbReference type="RefSeq" id="WP_130158994.1">
    <property type="nucleotide sequence ID" value="NZ_SGIS01000024.1"/>
</dbReference>
<dbReference type="InterPro" id="IPR051045">
    <property type="entry name" value="TonB-dependent_transducer"/>
</dbReference>
<evidence type="ECO:0000256" key="1">
    <source>
        <dbReference type="ARBA" id="ARBA00004383"/>
    </source>
</evidence>
<dbReference type="AlphaFoldDB" id="A0A4V2DD30"/>
<dbReference type="InterPro" id="IPR037682">
    <property type="entry name" value="TonB_C"/>
</dbReference>
<dbReference type="Gene3D" id="3.30.1150.10">
    <property type="match status" value="1"/>
</dbReference>
<evidence type="ECO:0000256" key="3">
    <source>
        <dbReference type="ARBA" id="ARBA00022448"/>
    </source>
</evidence>